<accession>A0ABV3EIE2</accession>
<keyword evidence="3" id="KW-0732">Signal</keyword>
<feature type="signal peptide" evidence="3">
    <location>
        <begin position="1"/>
        <end position="29"/>
    </location>
</feature>
<keyword evidence="5" id="KW-1185">Reference proteome</keyword>
<evidence type="ECO:0000256" key="1">
    <source>
        <dbReference type="SAM" id="MobiDB-lite"/>
    </source>
</evidence>
<evidence type="ECO:0000256" key="2">
    <source>
        <dbReference type="SAM" id="Phobius"/>
    </source>
</evidence>
<feature type="compositionally biased region" description="Gly residues" evidence="1">
    <location>
        <begin position="90"/>
        <end position="99"/>
    </location>
</feature>
<evidence type="ECO:0000256" key="3">
    <source>
        <dbReference type="SAM" id="SignalP"/>
    </source>
</evidence>
<dbReference type="RefSeq" id="WP_359267981.1">
    <property type="nucleotide sequence ID" value="NZ_JBEZNA010000002.1"/>
</dbReference>
<evidence type="ECO:0000313" key="4">
    <source>
        <dbReference type="EMBL" id="MEU9575956.1"/>
    </source>
</evidence>
<evidence type="ECO:0000313" key="5">
    <source>
        <dbReference type="Proteomes" id="UP001551584"/>
    </source>
</evidence>
<keyword evidence="2" id="KW-0472">Membrane</keyword>
<gene>
    <name evidence="4" type="ORF">AB0D95_01410</name>
</gene>
<feature type="compositionally biased region" description="Basic and acidic residues" evidence="1">
    <location>
        <begin position="273"/>
        <end position="285"/>
    </location>
</feature>
<reference evidence="4 5" key="1">
    <citation type="submission" date="2024-06" db="EMBL/GenBank/DDBJ databases">
        <title>The Natural Products Discovery Center: Release of the First 8490 Sequenced Strains for Exploring Actinobacteria Biosynthetic Diversity.</title>
        <authorList>
            <person name="Kalkreuter E."/>
            <person name="Kautsar S.A."/>
            <person name="Yang D."/>
            <person name="Bader C.D."/>
            <person name="Teijaro C.N."/>
            <person name="Fluegel L."/>
            <person name="Davis C.M."/>
            <person name="Simpson J.R."/>
            <person name="Lauterbach L."/>
            <person name="Steele A.D."/>
            <person name="Gui C."/>
            <person name="Meng S."/>
            <person name="Li G."/>
            <person name="Viehrig K."/>
            <person name="Ye F."/>
            <person name="Su P."/>
            <person name="Kiefer A.F."/>
            <person name="Nichols A."/>
            <person name="Cepeda A.J."/>
            <person name="Yan W."/>
            <person name="Fan B."/>
            <person name="Jiang Y."/>
            <person name="Adhikari A."/>
            <person name="Zheng C.-J."/>
            <person name="Schuster L."/>
            <person name="Cowan T.M."/>
            <person name="Smanski M.J."/>
            <person name="Chevrette M.G."/>
            <person name="De Carvalho L.P.S."/>
            <person name="Shen B."/>
        </authorList>
    </citation>
    <scope>NUCLEOTIDE SEQUENCE [LARGE SCALE GENOMIC DNA]</scope>
    <source>
        <strain evidence="4 5">NPDC048117</strain>
    </source>
</reference>
<organism evidence="4 5">
    <name type="scientific">Streptomyces chilikensis</name>
    <dbReference type="NCBI Taxonomy" id="1194079"/>
    <lineage>
        <taxon>Bacteria</taxon>
        <taxon>Bacillati</taxon>
        <taxon>Actinomycetota</taxon>
        <taxon>Actinomycetes</taxon>
        <taxon>Kitasatosporales</taxon>
        <taxon>Streptomycetaceae</taxon>
        <taxon>Streptomyces</taxon>
    </lineage>
</organism>
<sequence length="342" mass="34228">MKLRRAMAVAAAAAVITPLTLLSAPAAFAEAPVPSPSQSRTDGGTPETGGPGETTDGAPDATGTPDATVTPDATGTPGGAGTPDDARTPGGAGQPGGAGAAEVPAPSSGGLQPAGDSPVCETWKSDKGVTTYVTGLPTRYVAGSGWDEFQLAVTNRTGKELEKLWLEMYIWLGSAEIQFRHDGAWTDRSQYPGETSSFSAYAQDVAPGEKIVADLRVRVRAGVMSDESFAQAGASYRNGDGTCSGDGDMHEFVVVPPTTAPPEPAPSATGKPAPDHRDREDDRTKPQGGAGRVTGSPAATGSLADTGADAALPAVGAAGAAAVLLGAGAVLAARRRKAAAHG</sequence>
<feature type="compositionally biased region" description="Low complexity" evidence="1">
    <location>
        <begin position="100"/>
        <end position="110"/>
    </location>
</feature>
<feature type="compositionally biased region" description="Low complexity" evidence="1">
    <location>
        <begin position="53"/>
        <end position="75"/>
    </location>
</feature>
<keyword evidence="2" id="KW-1133">Transmembrane helix</keyword>
<dbReference type="EMBL" id="JBEZNA010000002">
    <property type="protein sequence ID" value="MEU9575956.1"/>
    <property type="molecule type" value="Genomic_DNA"/>
</dbReference>
<dbReference type="Proteomes" id="UP001551584">
    <property type="component" value="Unassembled WGS sequence"/>
</dbReference>
<feature type="chain" id="PRO_5045454112" evidence="3">
    <location>
        <begin position="30"/>
        <end position="342"/>
    </location>
</feature>
<feature type="region of interest" description="Disordered" evidence="1">
    <location>
        <begin position="234"/>
        <end position="304"/>
    </location>
</feature>
<feature type="region of interest" description="Disordered" evidence="1">
    <location>
        <begin position="31"/>
        <end position="119"/>
    </location>
</feature>
<proteinExistence type="predicted"/>
<feature type="transmembrane region" description="Helical" evidence="2">
    <location>
        <begin position="310"/>
        <end position="333"/>
    </location>
</feature>
<keyword evidence="2" id="KW-0812">Transmembrane</keyword>
<name>A0ABV3EIE2_9ACTN</name>
<dbReference type="NCBIfam" id="TIGR01167">
    <property type="entry name" value="LPXTG_anchor"/>
    <property type="match status" value="1"/>
</dbReference>
<comment type="caution">
    <text evidence="4">The sequence shown here is derived from an EMBL/GenBank/DDBJ whole genome shotgun (WGS) entry which is preliminary data.</text>
</comment>
<protein>
    <submittedName>
        <fullName evidence="4">LPXTG cell wall anchor domain-containing protein</fullName>
    </submittedName>
</protein>